<proteinExistence type="inferred from homology"/>
<evidence type="ECO:0000256" key="2">
    <source>
        <dbReference type="SAM" id="MobiDB-lite"/>
    </source>
</evidence>
<dbReference type="InterPro" id="IPR012875">
    <property type="entry name" value="SDHF4"/>
</dbReference>
<accession>A0A370KAI0</accession>
<protein>
    <submittedName>
        <fullName evidence="3">DUF1674 domain-containing protein</fullName>
    </submittedName>
</protein>
<dbReference type="Proteomes" id="UP000254711">
    <property type="component" value="Unassembled WGS sequence"/>
</dbReference>
<dbReference type="Pfam" id="PF07896">
    <property type="entry name" value="DUF1674"/>
    <property type="match status" value="1"/>
</dbReference>
<dbReference type="AlphaFoldDB" id="A0A370KAI0"/>
<name>A0A370KAI0_9GAMM</name>
<dbReference type="RefSeq" id="WP_114823395.1">
    <property type="nucleotide sequence ID" value="NZ_QQSY01000001.1"/>
</dbReference>
<evidence type="ECO:0000313" key="4">
    <source>
        <dbReference type="Proteomes" id="UP000254711"/>
    </source>
</evidence>
<keyword evidence="4" id="KW-1185">Reference proteome</keyword>
<evidence type="ECO:0000256" key="1">
    <source>
        <dbReference type="ARBA" id="ARBA00005701"/>
    </source>
</evidence>
<organism evidence="3 4">
    <name type="scientific">Dyella solisilvae</name>
    <dbReference type="NCBI Taxonomy" id="1920168"/>
    <lineage>
        <taxon>Bacteria</taxon>
        <taxon>Pseudomonadati</taxon>
        <taxon>Pseudomonadota</taxon>
        <taxon>Gammaproteobacteria</taxon>
        <taxon>Lysobacterales</taxon>
        <taxon>Rhodanobacteraceae</taxon>
        <taxon>Dyella</taxon>
    </lineage>
</organism>
<feature type="compositionally biased region" description="Polar residues" evidence="2">
    <location>
        <begin position="1"/>
        <end position="13"/>
    </location>
</feature>
<feature type="compositionally biased region" description="Basic and acidic residues" evidence="2">
    <location>
        <begin position="31"/>
        <end position="55"/>
    </location>
</feature>
<feature type="region of interest" description="Disordered" evidence="2">
    <location>
        <begin position="1"/>
        <end position="55"/>
    </location>
</feature>
<comment type="similarity">
    <text evidence="1">Belongs to the SDHAF4 family.</text>
</comment>
<comment type="caution">
    <text evidence="3">The sequence shown here is derived from an EMBL/GenBank/DDBJ whole genome shotgun (WGS) entry which is preliminary data.</text>
</comment>
<reference evidence="3 4" key="1">
    <citation type="submission" date="2018-07" db="EMBL/GenBank/DDBJ databases">
        <title>Dyella solisilvae sp. nov., isolated from the pine and broad-leaved mixed forest soil.</title>
        <authorList>
            <person name="Gao Z."/>
            <person name="Qiu L."/>
        </authorList>
    </citation>
    <scope>NUCLEOTIDE SEQUENCE [LARGE SCALE GENOMIC DNA]</scope>
    <source>
        <strain evidence="3 4">DHG54</strain>
    </source>
</reference>
<evidence type="ECO:0000313" key="3">
    <source>
        <dbReference type="EMBL" id="RDI99658.1"/>
    </source>
</evidence>
<sequence length="55" mass="5888">MSDTSSQPKSTPASAPAEKATVPAVPATEKTPVERPAPDPTRYGDWEKNGRCIDF</sequence>
<gene>
    <name evidence="3" type="ORF">DVT68_02085</name>
</gene>
<dbReference type="OrthoDB" id="8481828at2"/>
<dbReference type="EMBL" id="QQSY01000001">
    <property type="protein sequence ID" value="RDI99658.1"/>
    <property type="molecule type" value="Genomic_DNA"/>
</dbReference>